<accession>A0A2K3CRR5</accession>
<keyword evidence="3" id="KW-1185">Reference proteome</keyword>
<reference evidence="2 3" key="1">
    <citation type="journal article" date="2007" name="Science">
        <title>The Chlamydomonas genome reveals the evolution of key animal and plant functions.</title>
        <authorList>
            <person name="Merchant S.S."/>
            <person name="Prochnik S.E."/>
            <person name="Vallon O."/>
            <person name="Harris E.H."/>
            <person name="Karpowicz S.J."/>
            <person name="Witman G.B."/>
            <person name="Terry A."/>
            <person name="Salamov A."/>
            <person name="Fritz-Laylin L.K."/>
            <person name="Marechal-Drouard L."/>
            <person name="Marshall W.F."/>
            <person name="Qu L.H."/>
            <person name="Nelson D.R."/>
            <person name="Sanderfoot A.A."/>
            <person name="Spalding M.H."/>
            <person name="Kapitonov V.V."/>
            <person name="Ren Q."/>
            <person name="Ferris P."/>
            <person name="Lindquist E."/>
            <person name="Shapiro H."/>
            <person name="Lucas S.M."/>
            <person name="Grimwood J."/>
            <person name="Schmutz J."/>
            <person name="Cardol P."/>
            <person name="Cerutti H."/>
            <person name="Chanfreau G."/>
            <person name="Chen C.L."/>
            <person name="Cognat V."/>
            <person name="Croft M.T."/>
            <person name="Dent R."/>
            <person name="Dutcher S."/>
            <person name="Fernandez E."/>
            <person name="Fukuzawa H."/>
            <person name="Gonzalez-Ballester D."/>
            <person name="Gonzalez-Halphen D."/>
            <person name="Hallmann A."/>
            <person name="Hanikenne M."/>
            <person name="Hippler M."/>
            <person name="Inwood W."/>
            <person name="Jabbari K."/>
            <person name="Kalanon M."/>
            <person name="Kuras R."/>
            <person name="Lefebvre P.A."/>
            <person name="Lemaire S.D."/>
            <person name="Lobanov A.V."/>
            <person name="Lohr M."/>
            <person name="Manuell A."/>
            <person name="Meier I."/>
            <person name="Mets L."/>
            <person name="Mittag M."/>
            <person name="Mittelmeier T."/>
            <person name="Moroney J.V."/>
            <person name="Moseley J."/>
            <person name="Napoli C."/>
            <person name="Nedelcu A.M."/>
            <person name="Niyogi K."/>
            <person name="Novoselov S.V."/>
            <person name="Paulsen I.T."/>
            <person name="Pazour G."/>
            <person name="Purton S."/>
            <person name="Ral J.P."/>
            <person name="Riano-Pachon D.M."/>
            <person name="Riekhof W."/>
            <person name="Rymarquis L."/>
            <person name="Schroda M."/>
            <person name="Stern D."/>
            <person name="Umen J."/>
            <person name="Willows R."/>
            <person name="Wilson N."/>
            <person name="Zimmer S.L."/>
            <person name="Allmer J."/>
            <person name="Balk J."/>
            <person name="Bisova K."/>
            <person name="Chen C.J."/>
            <person name="Elias M."/>
            <person name="Gendler K."/>
            <person name="Hauser C."/>
            <person name="Lamb M.R."/>
            <person name="Ledford H."/>
            <person name="Long J.C."/>
            <person name="Minagawa J."/>
            <person name="Page M.D."/>
            <person name="Pan J."/>
            <person name="Pootakham W."/>
            <person name="Roje S."/>
            <person name="Rose A."/>
            <person name="Stahlberg E."/>
            <person name="Terauchi A.M."/>
            <person name="Yang P."/>
            <person name="Ball S."/>
            <person name="Bowler C."/>
            <person name="Dieckmann C.L."/>
            <person name="Gladyshev V.N."/>
            <person name="Green P."/>
            <person name="Jorgensen R."/>
            <person name="Mayfield S."/>
            <person name="Mueller-Roeber B."/>
            <person name="Rajamani S."/>
            <person name="Sayre R.T."/>
            <person name="Brokstein P."/>
            <person name="Dubchak I."/>
            <person name="Goodstein D."/>
            <person name="Hornick L."/>
            <person name="Huang Y.W."/>
            <person name="Jhaveri J."/>
            <person name="Luo Y."/>
            <person name="Martinez D."/>
            <person name="Ngau W.C."/>
            <person name="Otillar B."/>
            <person name="Poliakov A."/>
            <person name="Porter A."/>
            <person name="Szajkowski L."/>
            <person name="Werner G."/>
            <person name="Zhou K."/>
            <person name="Grigoriev I.V."/>
            <person name="Rokhsar D.S."/>
            <person name="Grossman A.R."/>
        </authorList>
    </citation>
    <scope>NUCLEOTIDE SEQUENCE [LARGE SCALE GENOMIC DNA]</scope>
    <source>
        <strain evidence="3">CC-503</strain>
    </source>
</reference>
<evidence type="ECO:0000313" key="2">
    <source>
        <dbReference type="EMBL" id="PNW70968.1"/>
    </source>
</evidence>
<feature type="coiled-coil region" evidence="1">
    <location>
        <begin position="30"/>
        <end position="103"/>
    </location>
</feature>
<evidence type="ECO:0000256" key="1">
    <source>
        <dbReference type="SAM" id="Coils"/>
    </source>
</evidence>
<dbReference type="PaxDb" id="3055-EDO97808"/>
<dbReference type="EMBL" id="CM008978">
    <property type="protein sequence ID" value="PNW70968.1"/>
    <property type="molecule type" value="Genomic_DNA"/>
</dbReference>
<organism evidence="2 3">
    <name type="scientific">Chlamydomonas reinhardtii</name>
    <name type="common">Chlamydomonas smithii</name>
    <dbReference type="NCBI Taxonomy" id="3055"/>
    <lineage>
        <taxon>Eukaryota</taxon>
        <taxon>Viridiplantae</taxon>
        <taxon>Chlorophyta</taxon>
        <taxon>core chlorophytes</taxon>
        <taxon>Chlorophyceae</taxon>
        <taxon>CS clade</taxon>
        <taxon>Chlamydomonadales</taxon>
        <taxon>Chlamydomonadaceae</taxon>
        <taxon>Chlamydomonas</taxon>
    </lineage>
</organism>
<dbReference type="OrthoDB" id="532390at2759"/>
<protein>
    <submittedName>
        <fullName evidence="2">Uncharacterized protein</fullName>
    </submittedName>
</protein>
<dbReference type="AlphaFoldDB" id="A0A2K3CRR5"/>
<dbReference type="RefSeq" id="XP_042915104.1">
    <property type="nucleotide sequence ID" value="XM_043072645.1"/>
</dbReference>
<dbReference type="InParanoid" id="A0A2K3CRR5"/>
<dbReference type="ExpressionAtlas" id="A0A2K3CRR5">
    <property type="expression patterns" value="baseline"/>
</dbReference>
<dbReference type="Proteomes" id="UP000006906">
    <property type="component" value="Chromosome 17"/>
</dbReference>
<gene>
    <name evidence="2" type="ORF">CHLRE_17g740900v5</name>
</gene>
<dbReference type="KEGG" id="cre:CHLRE_17g740900v5"/>
<name>A0A2K3CRR5_CHLRE</name>
<dbReference type="Gene3D" id="1.20.5.170">
    <property type="match status" value="1"/>
</dbReference>
<sequence>MYTSLRSVEVIAEVIGVLPPEGGPILQKLVKAVKEDVEEAQQEAQQRVEKAEQRVEKAEQRVEEAEQRVEKAEQRVEKAQQRVEKAEQQRQQAEQSKDEAVAVIIREKGAKMVLADKLHLRDKLLSRAMHSAGVRDGRSCLEYLEDLNGIIKWQRVQGWTKVLEQRPDLIKCLAKAVPSWGVDANNSNAAGKLAGKIAGMFNVLSGGIHPFIPGVGLVVYAGVPDAPTCEGLVCLAEALGVPCEWHHSLSP</sequence>
<evidence type="ECO:0000313" key="3">
    <source>
        <dbReference type="Proteomes" id="UP000006906"/>
    </source>
</evidence>
<keyword evidence="1" id="KW-0175">Coiled coil</keyword>
<dbReference type="SUPFAM" id="SSF57997">
    <property type="entry name" value="Tropomyosin"/>
    <property type="match status" value="1"/>
</dbReference>
<proteinExistence type="predicted"/>
<dbReference type="GeneID" id="5726637"/>
<dbReference type="Gramene" id="PNW70968">
    <property type="protein sequence ID" value="PNW70968"/>
    <property type="gene ID" value="CHLRE_17g740900v5"/>
</dbReference>